<dbReference type="EMBL" id="BNDZ01000005">
    <property type="protein sequence ID" value="GHI47073.1"/>
    <property type="molecule type" value="Genomic_DNA"/>
</dbReference>
<dbReference type="Proteomes" id="UP001051844">
    <property type="component" value="Unassembled WGS sequence"/>
</dbReference>
<sequence>MDQDDGGPARVAQFRYPQLHAACVYRALTRAAQTPHDLYSVSLVRRDGWITHRGTDESGNQARPGQ</sequence>
<proteinExistence type="predicted"/>
<organism evidence="1 2">
    <name type="scientific">Streptomyces albidoflavus</name>
    <dbReference type="NCBI Taxonomy" id="1886"/>
    <lineage>
        <taxon>Bacteria</taxon>
        <taxon>Bacillati</taxon>
        <taxon>Actinomycetota</taxon>
        <taxon>Actinomycetes</taxon>
        <taxon>Kitasatosporales</taxon>
        <taxon>Streptomycetaceae</taxon>
        <taxon>Streptomyces</taxon>
        <taxon>Streptomyces albidoflavus group</taxon>
    </lineage>
</organism>
<comment type="caution">
    <text evidence="1">The sequence shown here is derived from an EMBL/GenBank/DDBJ whole genome shotgun (WGS) entry which is preliminary data.</text>
</comment>
<name>A0AA37FFM4_9ACTN</name>
<reference evidence="1" key="1">
    <citation type="submission" date="2022-09" db="EMBL/GenBank/DDBJ databases">
        <title>Whole genome shotgun sequence of Streptomyces albidoflavus NBRC 12854.</title>
        <authorList>
            <person name="Komaki H."/>
            <person name="Tamura T."/>
        </authorList>
    </citation>
    <scope>NUCLEOTIDE SEQUENCE</scope>
    <source>
        <strain evidence="1">NBRC 12854</strain>
    </source>
</reference>
<accession>A0AA37FFM4</accession>
<dbReference type="AlphaFoldDB" id="A0AA37FFM4"/>
<protein>
    <submittedName>
        <fullName evidence="1">Uncharacterized protein</fullName>
    </submittedName>
</protein>
<evidence type="ECO:0000313" key="1">
    <source>
        <dbReference type="EMBL" id="GHI47073.1"/>
    </source>
</evidence>
<evidence type="ECO:0000313" key="2">
    <source>
        <dbReference type="Proteomes" id="UP001051844"/>
    </source>
</evidence>
<gene>
    <name evidence="1" type="ORF">ScoT_32470</name>
</gene>